<gene>
    <name evidence="4" type="ORF">EDD31_2432</name>
</gene>
<sequence>MIGDIHARTLRASLAAGLGHELDAAVREILDADHFASQWHEAITAPPSNQHRVLTALDGARVVGFAAYAPAEVPVEIVRAEQREAEDGSMLAGSDTPPTAEILALEVPAAEQRRGHGSRLLAACADLVRDQGMERVQIWIVKNDESRTRFLSEAGFAPAGARRTLDVAGDDVEEICWFAGL</sequence>
<dbReference type="PANTHER" id="PTHR43877:SF8">
    <property type="entry name" value="N-ACETYLGLUTAMATE SYNTHASE-RELATED"/>
    <property type="match status" value="1"/>
</dbReference>
<evidence type="ECO:0000313" key="5">
    <source>
        <dbReference type="Proteomes" id="UP000280668"/>
    </source>
</evidence>
<dbReference type="Proteomes" id="UP000280668">
    <property type="component" value="Unassembled WGS sequence"/>
</dbReference>
<dbReference type="CDD" id="cd04301">
    <property type="entry name" value="NAT_SF"/>
    <property type="match status" value="1"/>
</dbReference>
<dbReference type="SUPFAM" id="SSF55729">
    <property type="entry name" value="Acyl-CoA N-acyltransferases (Nat)"/>
    <property type="match status" value="1"/>
</dbReference>
<evidence type="ECO:0000313" key="4">
    <source>
        <dbReference type="EMBL" id="ROR74035.1"/>
    </source>
</evidence>
<keyword evidence="5" id="KW-1185">Reference proteome</keyword>
<name>A0A3N2BFN8_9MICO</name>
<comment type="caution">
    <text evidence="4">The sequence shown here is derived from an EMBL/GenBank/DDBJ whole genome shotgun (WGS) entry which is preliminary data.</text>
</comment>
<dbReference type="InterPro" id="IPR000182">
    <property type="entry name" value="GNAT_dom"/>
</dbReference>
<keyword evidence="2" id="KW-0012">Acyltransferase</keyword>
<dbReference type="InterPro" id="IPR016181">
    <property type="entry name" value="Acyl_CoA_acyltransferase"/>
</dbReference>
<proteinExistence type="predicted"/>
<evidence type="ECO:0000256" key="2">
    <source>
        <dbReference type="ARBA" id="ARBA00023315"/>
    </source>
</evidence>
<dbReference type="EMBL" id="RKHK01000001">
    <property type="protein sequence ID" value="ROR74035.1"/>
    <property type="molecule type" value="Genomic_DNA"/>
</dbReference>
<reference evidence="4 5" key="1">
    <citation type="submission" date="2018-11" db="EMBL/GenBank/DDBJ databases">
        <title>Sequencing the genomes of 1000 actinobacteria strains.</title>
        <authorList>
            <person name="Klenk H.-P."/>
        </authorList>
    </citation>
    <scope>NUCLEOTIDE SEQUENCE [LARGE SCALE GENOMIC DNA]</scope>
    <source>
        <strain evidence="4 5">DSM 11294</strain>
    </source>
</reference>
<keyword evidence="1 4" id="KW-0808">Transferase</keyword>
<dbReference type="Pfam" id="PF00583">
    <property type="entry name" value="Acetyltransf_1"/>
    <property type="match status" value="1"/>
</dbReference>
<dbReference type="InterPro" id="IPR050832">
    <property type="entry name" value="Bact_Acetyltransf"/>
</dbReference>
<dbReference type="PROSITE" id="PS51186">
    <property type="entry name" value="GNAT"/>
    <property type="match status" value="1"/>
</dbReference>
<accession>A0A3N2BFN8</accession>
<dbReference type="PANTHER" id="PTHR43877">
    <property type="entry name" value="AMINOALKYLPHOSPHONATE N-ACETYLTRANSFERASE-RELATED-RELATED"/>
    <property type="match status" value="1"/>
</dbReference>
<dbReference type="GO" id="GO:0016747">
    <property type="term" value="F:acyltransferase activity, transferring groups other than amino-acyl groups"/>
    <property type="evidence" value="ECO:0007669"/>
    <property type="project" value="InterPro"/>
</dbReference>
<feature type="domain" description="N-acetyltransferase" evidence="3">
    <location>
        <begin position="5"/>
        <end position="179"/>
    </location>
</feature>
<evidence type="ECO:0000259" key="3">
    <source>
        <dbReference type="PROSITE" id="PS51186"/>
    </source>
</evidence>
<dbReference type="AlphaFoldDB" id="A0A3N2BFN8"/>
<protein>
    <submittedName>
        <fullName evidence="4">Acetyltransferase (GNAT) family protein</fullName>
    </submittedName>
</protein>
<organism evidence="4 5">
    <name type="scientific">Bogoriella caseilytica</name>
    <dbReference type="NCBI Taxonomy" id="56055"/>
    <lineage>
        <taxon>Bacteria</taxon>
        <taxon>Bacillati</taxon>
        <taxon>Actinomycetota</taxon>
        <taxon>Actinomycetes</taxon>
        <taxon>Micrococcales</taxon>
        <taxon>Bogoriellaceae</taxon>
        <taxon>Bogoriella</taxon>
    </lineage>
</organism>
<dbReference type="Gene3D" id="3.40.630.30">
    <property type="match status" value="1"/>
</dbReference>
<evidence type="ECO:0000256" key="1">
    <source>
        <dbReference type="ARBA" id="ARBA00022679"/>
    </source>
</evidence>